<accession>A0A7Z2GR55</accession>
<evidence type="ECO:0000313" key="1">
    <source>
        <dbReference type="EMBL" id="QGZ66034.1"/>
    </source>
</evidence>
<proteinExistence type="predicted"/>
<reference evidence="1 2" key="1">
    <citation type="submission" date="2019-12" db="EMBL/GenBank/DDBJ databases">
        <title>Paraburkholderia acidiphila 7Q-K02 sp. nov and Paraburkholderia acidisoli DHF22 sp. nov., two strains isolated from forest soil.</title>
        <authorList>
            <person name="Gao Z."/>
            <person name="Qiu L."/>
        </authorList>
    </citation>
    <scope>NUCLEOTIDE SEQUENCE [LARGE SCALE GENOMIC DNA]</scope>
    <source>
        <strain evidence="1 2">DHF22</strain>
    </source>
</reference>
<dbReference type="EMBL" id="CP046916">
    <property type="protein sequence ID" value="QGZ66034.1"/>
    <property type="molecule type" value="Genomic_DNA"/>
</dbReference>
<sequence length="62" mass="6687">MNLADRLFSLSDLASLFDEGNRFADESASSLYAILLRAPLLRMAGAVPNRPDITSAAILGYN</sequence>
<evidence type="ECO:0000313" key="2">
    <source>
        <dbReference type="Proteomes" id="UP000433577"/>
    </source>
</evidence>
<name>A0A7Z2GR55_9BURK</name>
<dbReference type="RefSeq" id="WP_158957086.1">
    <property type="nucleotide sequence ID" value="NZ_CP046916.1"/>
</dbReference>
<gene>
    <name evidence="1" type="ORF">FAZ98_29910</name>
</gene>
<organism evidence="1 2">
    <name type="scientific">Paraburkholderia acidisoli</name>
    <dbReference type="NCBI Taxonomy" id="2571748"/>
    <lineage>
        <taxon>Bacteria</taxon>
        <taxon>Pseudomonadati</taxon>
        <taxon>Pseudomonadota</taxon>
        <taxon>Betaproteobacteria</taxon>
        <taxon>Burkholderiales</taxon>
        <taxon>Burkholderiaceae</taxon>
        <taxon>Paraburkholderia</taxon>
    </lineage>
</organism>
<protein>
    <submittedName>
        <fullName evidence="1">Uncharacterized protein</fullName>
    </submittedName>
</protein>
<dbReference type="Proteomes" id="UP000433577">
    <property type="component" value="Chromosome 4"/>
</dbReference>
<dbReference type="KEGG" id="pacs:FAZ98_29910"/>
<dbReference type="AlphaFoldDB" id="A0A7Z2GR55"/>
<keyword evidence="2" id="KW-1185">Reference proteome</keyword>
<dbReference type="OrthoDB" id="9009316at2"/>